<keyword evidence="4" id="KW-0862">Zinc</keyword>
<accession>A0AAD3XG32</accession>
<dbReference type="Proteomes" id="UP001279734">
    <property type="component" value="Unassembled WGS sequence"/>
</dbReference>
<dbReference type="InterPro" id="IPR044514">
    <property type="entry name" value="VIN3-like"/>
</dbReference>
<evidence type="ECO:0000259" key="8">
    <source>
        <dbReference type="Pfam" id="PF23380"/>
    </source>
</evidence>
<feature type="compositionally biased region" description="Polar residues" evidence="6">
    <location>
        <begin position="408"/>
        <end position="421"/>
    </location>
</feature>
<feature type="domain" description="VIN3-like C-terminal" evidence="8">
    <location>
        <begin position="492"/>
        <end position="565"/>
    </location>
</feature>
<keyword evidence="10" id="KW-1185">Reference proteome</keyword>
<evidence type="ECO:0000256" key="3">
    <source>
        <dbReference type="ARBA" id="ARBA00022771"/>
    </source>
</evidence>
<dbReference type="EMBL" id="BSYO01000004">
    <property type="protein sequence ID" value="GMH03166.1"/>
    <property type="molecule type" value="Genomic_DNA"/>
</dbReference>
<protein>
    <recommendedName>
        <fullName evidence="11">Oberon PHD finger domain-containing protein</fullName>
    </recommendedName>
</protein>
<evidence type="ECO:0000256" key="1">
    <source>
        <dbReference type="ARBA" id="ARBA00004123"/>
    </source>
</evidence>
<keyword evidence="3" id="KW-0863">Zinc-finger</keyword>
<dbReference type="InterPro" id="IPR032881">
    <property type="entry name" value="Oberon-like_PHD"/>
</dbReference>
<dbReference type="Pfam" id="PF23380">
    <property type="entry name" value="VIN3_C"/>
    <property type="match status" value="1"/>
</dbReference>
<dbReference type="GO" id="GO:0040029">
    <property type="term" value="P:epigenetic regulation of gene expression"/>
    <property type="evidence" value="ECO:0007669"/>
    <property type="project" value="InterPro"/>
</dbReference>
<proteinExistence type="predicted"/>
<evidence type="ECO:0000259" key="7">
    <source>
        <dbReference type="Pfam" id="PF07227"/>
    </source>
</evidence>
<organism evidence="9 10">
    <name type="scientific">Nepenthes gracilis</name>
    <name type="common">Slender pitcher plant</name>
    <dbReference type="NCBI Taxonomy" id="150966"/>
    <lineage>
        <taxon>Eukaryota</taxon>
        <taxon>Viridiplantae</taxon>
        <taxon>Streptophyta</taxon>
        <taxon>Embryophyta</taxon>
        <taxon>Tracheophyta</taxon>
        <taxon>Spermatophyta</taxon>
        <taxon>Magnoliopsida</taxon>
        <taxon>eudicotyledons</taxon>
        <taxon>Gunneridae</taxon>
        <taxon>Pentapetalae</taxon>
        <taxon>Caryophyllales</taxon>
        <taxon>Nepenthaceae</taxon>
        <taxon>Nepenthes</taxon>
    </lineage>
</organism>
<name>A0AAD3XG32_NEPGR</name>
<comment type="caution">
    <text evidence="9">The sequence shown here is derived from an EMBL/GenBank/DDBJ whole genome shotgun (WGS) entry which is preliminary data.</text>
</comment>
<evidence type="ECO:0000313" key="9">
    <source>
        <dbReference type="EMBL" id="GMH03166.1"/>
    </source>
</evidence>
<evidence type="ECO:0000256" key="2">
    <source>
        <dbReference type="ARBA" id="ARBA00022723"/>
    </source>
</evidence>
<comment type="subcellular location">
    <subcellularLocation>
        <location evidence="1">Nucleus</location>
    </subcellularLocation>
</comment>
<dbReference type="GO" id="GO:0008270">
    <property type="term" value="F:zinc ion binding"/>
    <property type="evidence" value="ECO:0007669"/>
    <property type="project" value="UniProtKB-KW"/>
</dbReference>
<keyword evidence="2" id="KW-0479">Metal-binding</keyword>
<dbReference type="PANTHER" id="PTHR46286:SF2">
    <property type="entry name" value="VIN3-LIKE PROTEIN 2"/>
    <property type="match status" value="1"/>
</dbReference>
<dbReference type="AlphaFoldDB" id="A0AAD3XG32"/>
<feature type="domain" description="Oberon-like PHD finger" evidence="7">
    <location>
        <begin position="139"/>
        <end position="259"/>
    </location>
</feature>
<evidence type="ECO:0000256" key="5">
    <source>
        <dbReference type="ARBA" id="ARBA00023242"/>
    </source>
</evidence>
<gene>
    <name evidence="9" type="ORF">Nepgr_005005</name>
</gene>
<sequence length="579" mass="64693">MVSSFEGAVLDPSKCNKLSIDEKRNLVYEISKWSNVAPEMLQSWSRQEILQILCAEMGKERKYTGLTKLKIIEHLLKIVSEKKSEEHDTRVLGQPSSTIAVHRMPKRHRQPDHPSQLLVSANDLSMSSGNSDLANGICCKNSACKASLTREDVFCKRCSCFICHKFDDNKDPSLWLTCSLEPPVQVHSCNMSFHLECFLGHEACHIERSGQGAGLDGIFYCASCGKANDFLSCWRKQLMIAKDTRRVDILCYRLSLSQKLLAATKSYRNLSEIVNEAANKLEAEVGPLTGSPVKMGRGIVNRLSSGQEVQRLCASAVELLDSMITDSRLHQLASPHVQGNHENQADRYFDYYKDAGKTVSTHLSVVPAGRNESLIFVSDEEHARRKNCSTDQFDVLKLEDKQALEGQSGATSMDNGTNTAIRPTPYVGPVTDLPITPCPMETLDRPGRIVLPQSSIGDLEKGYGKDNEPGVRSVLKKRRSGDEECAGNDVSDEEFKECVKMIRWLECKGHIEKSFRQKFLTWYSMRAPPREERVVKVFVDTLSDDPASLAEQLVDTFGEIVSCKRTSVVPAGLCLKLWH</sequence>
<reference evidence="9" key="1">
    <citation type="submission" date="2023-05" db="EMBL/GenBank/DDBJ databases">
        <title>Nepenthes gracilis genome sequencing.</title>
        <authorList>
            <person name="Fukushima K."/>
        </authorList>
    </citation>
    <scope>NUCLEOTIDE SEQUENCE</scope>
    <source>
        <strain evidence="9">SING2019-196</strain>
    </source>
</reference>
<feature type="region of interest" description="Disordered" evidence="6">
    <location>
        <begin position="406"/>
        <end position="425"/>
    </location>
</feature>
<evidence type="ECO:0008006" key="11">
    <source>
        <dbReference type="Google" id="ProtNLM"/>
    </source>
</evidence>
<evidence type="ECO:0000313" key="10">
    <source>
        <dbReference type="Proteomes" id="UP001279734"/>
    </source>
</evidence>
<keyword evidence="5" id="KW-0539">Nucleus</keyword>
<dbReference type="InterPro" id="IPR056990">
    <property type="entry name" value="VIN3-like_C"/>
</dbReference>
<dbReference type="GO" id="GO:0005634">
    <property type="term" value="C:nucleus"/>
    <property type="evidence" value="ECO:0007669"/>
    <property type="project" value="UniProtKB-SubCell"/>
</dbReference>
<evidence type="ECO:0000256" key="4">
    <source>
        <dbReference type="ARBA" id="ARBA00022833"/>
    </source>
</evidence>
<dbReference type="Pfam" id="PF07227">
    <property type="entry name" value="PHD_Oberon"/>
    <property type="match status" value="1"/>
</dbReference>
<dbReference type="PANTHER" id="PTHR46286">
    <property type="entry name" value="VIN3-LIKE PROTEIN 2-RELATED"/>
    <property type="match status" value="1"/>
</dbReference>
<evidence type="ECO:0000256" key="6">
    <source>
        <dbReference type="SAM" id="MobiDB-lite"/>
    </source>
</evidence>
<dbReference type="GO" id="GO:0010048">
    <property type="term" value="P:vernalization response"/>
    <property type="evidence" value="ECO:0007669"/>
    <property type="project" value="InterPro"/>
</dbReference>